<feature type="domain" description="Aromatic amino acid beta-eliminating lyase/threonine aldolase" evidence="5">
    <location>
        <begin position="48"/>
        <end position="293"/>
    </location>
</feature>
<dbReference type="InterPro" id="IPR015421">
    <property type="entry name" value="PyrdxlP-dep_Trfase_major"/>
</dbReference>
<dbReference type="HOGENOM" id="CLU_029381_4_0_11"/>
<keyword evidence="3" id="KW-0663">Pyridoxal phosphate</keyword>
<evidence type="ECO:0000256" key="3">
    <source>
        <dbReference type="ARBA" id="ARBA00022898"/>
    </source>
</evidence>
<dbReference type="PATRIC" id="fig|1068978.7.peg.4489"/>
<evidence type="ECO:0000256" key="1">
    <source>
        <dbReference type="ARBA" id="ARBA00001933"/>
    </source>
</evidence>
<dbReference type="GO" id="GO:0005829">
    <property type="term" value="C:cytosol"/>
    <property type="evidence" value="ECO:0007669"/>
    <property type="project" value="TreeGrafter"/>
</dbReference>
<evidence type="ECO:0000259" key="5">
    <source>
        <dbReference type="Pfam" id="PF01212"/>
    </source>
</evidence>
<dbReference type="GO" id="GO:0017000">
    <property type="term" value="P:antibiotic biosynthetic process"/>
    <property type="evidence" value="ECO:0007669"/>
    <property type="project" value="UniProtKB-KW"/>
</dbReference>
<dbReference type="InterPro" id="IPR001597">
    <property type="entry name" value="ArAA_b-elim_lyase/Thr_aldolase"/>
</dbReference>
<gene>
    <name evidence="6" type="primary">ltaA</name>
    <name evidence="6" type="ORF">AMETH_4191</name>
</gene>
<evidence type="ECO:0000313" key="7">
    <source>
        <dbReference type="Proteomes" id="UP000062973"/>
    </source>
</evidence>
<dbReference type="PANTHER" id="PTHR48097:SF9">
    <property type="entry name" value="L-THREONINE ALDOLASE"/>
    <property type="match status" value="1"/>
</dbReference>
<comment type="cofactor">
    <cofactor evidence="1">
        <name>pyridoxal 5'-phosphate</name>
        <dbReference type="ChEBI" id="CHEBI:597326"/>
    </cofactor>
</comment>
<comment type="similarity">
    <text evidence="2">Belongs to the threonine aldolase family.</text>
</comment>
<dbReference type="EMBL" id="CP009110">
    <property type="protein sequence ID" value="AIJ24283.1"/>
    <property type="molecule type" value="Genomic_DNA"/>
</dbReference>
<evidence type="ECO:0000256" key="4">
    <source>
        <dbReference type="ARBA" id="ARBA00023194"/>
    </source>
</evidence>
<protein>
    <submittedName>
        <fullName evidence="6">Threonine aldolase</fullName>
    </submittedName>
</protein>
<dbReference type="GO" id="GO:0008732">
    <property type="term" value="F:L-allo-threonine aldolase activity"/>
    <property type="evidence" value="ECO:0007669"/>
    <property type="project" value="TreeGrafter"/>
</dbReference>
<keyword evidence="7" id="KW-1185">Reference proteome</keyword>
<dbReference type="GO" id="GO:0006567">
    <property type="term" value="P:L-threonine catabolic process"/>
    <property type="evidence" value="ECO:0007669"/>
    <property type="project" value="TreeGrafter"/>
</dbReference>
<dbReference type="eggNOG" id="COG2008">
    <property type="taxonomic scope" value="Bacteria"/>
</dbReference>
<evidence type="ECO:0000313" key="6">
    <source>
        <dbReference type="EMBL" id="AIJ24283.1"/>
    </source>
</evidence>
<dbReference type="GO" id="GO:0006545">
    <property type="term" value="P:glycine biosynthetic process"/>
    <property type="evidence" value="ECO:0007669"/>
    <property type="project" value="TreeGrafter"/>
</dbReference>
<accession>A0A076MTL4</accession>
<proteinExistence type="inferred from homology"/>
<evidence type="ECO:0000256" key="2">
    <source>
        <dbReference type="ARBA" id="ARBA00006966"/>
    </source>
</evidence>
<dbReference type="InterPro" id="IPR015422">
    <property type="entry name" value="PyrdxlP-dep_Trfase_small"/>
</dbReference>
<name>A0A076MTL4_AMYME</name>
<dbReference type="Proteomes" id="UP000062973">
    <property type="component" value="Chromosome"/>
</dbReference>
<dbReference type="Gene3D" id="3.90.1150.10">
    <property type="entry name" value="Aspartate Aminotransferase, domain 1"/>
    <property type="match status" value="1"/>
</dbReference>
<reference evidence="6 7" key="1">
    <citation type="submission" date="2014-07" db="EMBL/GenBank/DDBJ databases">
        <title>Whole Genome Sequence of the Amycolatopsis methanolica 239.</title>
        <authorList>
            <person name="Tang B."/>
        </authorList>
    </citation>
    <scope>NUCLEOTIDE SEQUENCE [LARGE SCALE GENOMIC DNA]</scope>
    <source>
        <strain evidence="6 7">239</strain>
    </source>
</reference>
<dbReference type="InterPro" id="IPR015424">
    <property type="entry name" value="PyrdxlP-dep_Trfase"/>
</dbReference>
<dbReference type="PANTHER" id="PTHR48097">
    <property type="entry name" value="L-THREONINE ALDOLASE-RELATED"/>
    <property type="match status" value="1"/>
</dbReference>
<organism evidence="6 7">
    <name type="scientific">Amycolatopsis methanolica 239</name>
    <dbReference type="NCBI Taxonomy" id="1068978"/>
    <lineage>
        <taxon>Bacteria</taxon>
        <taxon>Bacillati</taxon>
        <taxon>Actinomycetota</taxon>
        <taxon>Actinomycetes</taxon>
        <taxon>Pseudonocardiales</taxon>
        <taxon>Pseudonocardiaceae</taxon>
        <taxon>Amycolatopsis</taxon>
        <taxon>Amycolatopsis methanolica group</taxon>
    </lineage>
</organism>
<dbReference type="Pfam" id="PF01212">
    <property type="entry name" value="Beta_elim_lyase"/>
    <property type="match status" value="1"/>
</dbReference>
<dbReference type="AlphaFoldDB" id="A0A076MTL4"/>
<keyword evidence="4" id="KW-0045">Antibiotic biosynthesis</keyword>
<dbReference type="KEGG" id="amq:AMETH_4191"/>
<dbReference type="SUPFAM" id="SSF53383">
    <property type="entry name" value="PLP-dependent transferases"/>
    <property type="match status" value="1"/>
</dbReference>
<sequence length="360" mass="39105">MVAAMIAPVDDSKIRRTLASHGPVRRRPRAVLERMLVRAGEDLSPAEPVAALEARIASLLGKPAALFFPSGTMAQQAALRVHADRSGRRTFAAHPYTHLDNWEDRGYAAVHGLRFRPVGDRNELMTLADLEAVGEPLAAVVWELPQRDLGGLLPLWDELVAQVGLARSRDAAAHLDGARLWESQPFYGKEFAEIAGLFDSVYVSLYKGLQGVRGAVLAGDEALVSEVAVWRRRLGGAIPDAWPLALAALDGLDSVLPRMPEFHAHARSLAAAINQDGVAYAHPDPPQAGMFHVHLPAPKAAVERAADELIGEKGVQLFLRVRSAPDPRRCSFEVSVGETTMDFTPPEVVALLHELLDRAR</sequence>
<dbReference type="Gene3D" id="3.40.640.10">
    <property type="entry name" value="Type I PLP-dependent aspartate aminotransferase-like (Major domain)"/>
    <property type="match status" value="1"/>
</dbReference>
<dbReference type="STRING" id="1068978.AMETH_4191"/>